<sequence length="214" mass="24194">MQTVGVKAWLCMGSYSLYGGRLFFVNETAIVVWPLSLSPGPLSATVRGESKTNHNISNFKTEWMATAEIRVGHGCSKNVINHGNWLKPQPIWTTVFTGQLIPHLHQTRTSKQDHNSTTITYYFTNFPTNWNSKTMLEVFKWYGQATNIYIAGKRNKMGKRFGFCRFCGILDPIAFEKTLNAICIGTQRILCNIAHHQCSVFTGSLFPGSNYEQD</sequence>
<evidence type="ECO:0000313" key="2">
    <source>
        <dbReference type="Proteomes" id="UP000245207"/>
    </source>
</evidence>
<organism evidence="1 2">
    <name type="scientific">Artemisia annua</name>
    <name type="common">Sweet wormwood</name>
    <dbReference type="NCBI Taxonomy" id="35608"/>
    <lineage>
        <taxon>Eukaryota</taxon>
        <taxon>Viridiplantae</taxon>
        <taxon>Streptophyta</taxon>
        <taxon>Embryophyta</taxon>
        <taxon>Tracheophyta</taxon>
        <taxon>Spermatophyta</taxon>
        <taxon>Magnoliopsida</taxon>
        <taxon>eudicotyledons</taxon>
        <taxon>Gunneridae</taxon>
        <taxon>Pentapetalae</taxon>
        <taxon>asterids</taxon>
        <taxon>campanulids</taxon>
        <taxon>Asterales</taxon>
        <taxon>Asteraceae</taxon>
        <taxon>Asteroideae</taxon>
        <taxon>Anthemideae</taxon>
        <taxon>Artemisiinae</taxon>
        <taxon>Artemisia</taxon>
    </lineage>
</organism>
<dbReference type="EMBL" id="PKPP01001020">
    <property type="protein sequence ID" value="PWA86415.1"/>
    <property type="molecule type" value="Genomic_DNA"/>
</dbReference>
<dbReference type="InterPro" id="IPR035979">
    <property type="entry name" value="RBD_domain_sf"/>
</dbReference>
<protein>
    <recommendedName>
        <fullName evidence="3">RRM domain-containing protein</fullName>
    </recommendedName>
</protein>
<dbReference type="GO" id="GO:0003676">
    <property type="term" value="F:nucleic acid binding"/>
    <property type="evidence" value="ECO:0007669"/>
    <property type="project" value="InterPro"/>
</dbReference>
<dbReference type="OrthoDB" id="1750209at2759"/>
<evidence type="ECO:0000313" key="1">
    <source>
        <dbReference type="EMBL" id="PWA86415.1"/>
    </source>
</evidence>
<dbReference type="InterPro" id="IPR012677">
    <property type="entry name" value="Nucleotide-bd_a/b_plait_sf"/>
</dbReference>
<evidence type="ECO:0008006" key="3">
    <source>
        <dbReference type="Google" id="ProtNLM"/>
    </source>
</evidence>
<comment type="caution">
    <text evidence="1">The sequence shown here is derived from an EMBL/GenBank/DDBJ whole genome shotgun (WGS) entry which is preliminary data.</text>
</comment>
<gene>
    <name evidence="1" type="ORF">CTI12_AA140360</name>
</gene>
<dbReference type="SUPFAM" id="SSF54928">
    <property type="entry name" value="RNA-binding domain, RBD"/>
    <property type="match status" value="1"/>
</dbReference>
<keyword evidence="2" id="KW-1185">Reference proteome</keyword>
<dbReference type="AlphaFoldDB" id="A0A2U1PKX2"/>
<name>A0A2U1PKX2_ARTAN</name>
<proteinExistence type="predicted"/>
<dbReference type="Proteomes" id="UP000245207">
    <property type="component" value="Unassembled WGS sequence"/>
</dbReference>
<dbReference type="Gene3D" id="3.30.70.330">
    <property type="match status" value="1"/>
</dbReference>
<accession>A0A2U1PKX2</accession>
<reference evidence="1 2" key="1">
    <citation type="journal article" date="2018" name="Mol. Plant">
        <title>The genome of Artemisia annua provides insight into the evolution of Asteraceae family and artemisinin biosynthesis.</title>
        <authorList>
            <person name="Shen Q."/>
            <person name="Zhang L."/>
            <person name="Liao Z."/>
            <person name="Wang S."/>
            <person name="Yan T."/>
            <person name="Shi P."/>
            <person name="Liu M."/>
            <person name="Fu X."/>
            <person name="Pan Q."/>
            <person name="Wang Y."/>
            <person name="Lv Z."/>
            <person name="Lu X."/>
            <person name="Zhang F."/>
            <person name="Jiang W."/>
            <person name="Ma Y."/>
            <person name="Chen M."/>
            <person name="Hao X."/>
            <person name="Li L."/>
            <person name="Tang Y."/>
            <person name="Lv G."/>
            <person name="Zhou Y."/>
            <person name="Sun X."/>
            <person name="Brodelius P.E."/>
            <person name="Rose J.K.C."/>
            <person name="Tang K."/>
        </authorList>
    </citation>
    <scope>NUCLEOTIDE SEQUENCE [LARGE SCALE GENOMIC DNA]</scope>
    <source>
        <strain evidence="2">cv. Huhao1</strain>
        <tissue evidence="1">Leaf</tissue>
    </source>
</reference>